<evidence type="ECO:0000256" key="3">
    <source>
        <dbReference type="ARBA" id="ARBA00022527"/>
    </source>
</evidence>
<evidence type="ECO:0000256" key="8">
    <source>
        <dbReference type="ARBA" id="ARBA00022777"/>
    </source>
</evidence>
<dbReference type="GO" id="GO:0005524">
    <property type="term" value="F:ATP binding"/>
    <property type="evidence" value="ECO:0007669"/>
    <property type="project" value="UniProtKB-KW"/>
</dbReference>
<feature type="active site" description="Proton acceptor" evidence="14">
    <location>
        <position position="326"/>
    </location>
</feature>
<keyword evidence="20" id="KW-1185">Reference proteome</keyword>
<dbReference type="PROSITE" id="PS50011">
    <property type="entry name" value="PROTEIN_KINASE_DOM"/>
    <property type="match status" value="1"/>
</dbReference>
<evidence type="ECO:0000256" key="12">
    <source>
        <dbReference type="ARBA" id="ARBA00047899"/>
    </source>
</evidence>
<evidence type="ECO:0000256" key="4">
    <source>
        <dbReference type="ARBA" id="ARBA00022679"/>
    </source>
</evidence>
<dbReference type="EC" id="2.7.11.1" evidence="2"/>
<evidence type="ECO:0000313" key="19">
    <source>
        <dbReference type="EMBL" id="CAJ1372488.1"/>
    </source>
</evidence>
<feature type="compositionally biased region" description="Polar residues" evidence="17">
    <location>
        <begin position="1"/>
        <end position="15"/>
    </location>
</feature>
<dbReference type="InterPro" id="IPR011009">
    <property type="entry name" value="Kinase-like_dom_sf"/>
</dbReference>
<comment type="catalytic activity">
    <reaction evidence="12">
        <text>L-threonyl-[protein] + ATP = O-phospho-L-threonyl-[protein] + ADP + H(+)</text>
        <dbReference type="Rhea" id="RHEA:46608"/>
        <dbReference type="Rhea" id="RHEA-COMP:11060"/>
        <dbReference type="Rhea" id="RHEA-COMP:11605"/>
        <dbReference type="ChEBI" id="CHEBI:15378"/>
        <dbReference type="ChEBI" id="CHEBI:30013"/>
        <dbReference type="ChEBI" id="CHEBI:30616"/>
        <dbReference type="ChEBI" id="CHEBI:61977"/>
        <dbReference type="ChEBI" id="CHEBI:456216"/>
        <dbReference type="EC" id="2.7.11.1"/>
    </reaction>
</comment>
<dbReference type="EMBL" id="CAUJNA010000137">
    <property type="protein sequence ID" value="CAJ1372488.1"/>
    <property type="molecule type" value="Genomic_DNA"/>
</dbReference>
<evidence type="ECO:0000256" key="13">
    <source>
        <dbReference type="ARBA" id="ARBA00048679"/>
    </source>
</evidence>
<evidence type="ECO:0000256" key="9">
    <source>
        <dbReference type="ARBA" id="ARBA00022837"/>
    </source>
</evidence>
<comment type="caution">
    <text evidence="19">The sequence shown here is derived from an EMBL/GenBank/DDBJ whole genome shotgun (WGS) entry which is preliminary data.</text>
</comment>
<evidence type="ECO:0000256" key="16">
    <source>
        <dbReference type="PIRSR" id="PIRSR630616-3"/>
    </source>
</evidence>
<evidence type="ECO:0000256" key="10">
    <source>
        <dbReference type="ARBA" id="ARBA00022840"/>
    </source>
</evidence>
<evidence type="ECO:0000259" key="18">
    <source>
        <dbReference type="PROSITE" id="PS50011"/>
    </source>
</evidence>
<dbReference type="InterPro" id="IPR000719">
    <property type="entry name" value="Prot_kinase_dom"/>
</dbReference>
<keyword evidence="5" id="KW-0479">Metal-binding</keyword>
<keyword evidence="10 15" id="KW-0067">ATP-binding</keyword>
<evidence type="ECO:0000256" key="17">
    <source>
        <dbReference type="SAM" id="MobiDB-lite"/>
    </source>
</evidence>
<comment type="cofactor">
    <cofactor evidence="1">
        <name>Mg(2+)</name>
        <dbReference type="ChEBI" id="CHEBI:18420"/>
    </cofactor>
</comment>
<feature type="domain" description="Protein kinase" evidence="18">
    <location>
        <begin position="192"/>
        <end position="434"/>
    </location>
</feature>
<evidence type="ECO:0000256" key="15">
    <source>
        <dbReference type="PIRSR" id="PIRSR630616-2"/>
    </source>
</evidence>
<keyword evidence="9" id="KW-0106">Calcium</keyword>
<sequence>MTTSPPESELDQPSTQRHRGYARTTSCSFGSLHEPPAARAFKSLSQGIRGIARAQVIVDQGLPHNVDVVALVRRIALTLAFPDTFQKATQLLFERFAEPCPESGERRLSVKNVPEILGHWNIPEDHLPIFWAQLRKQDAYFDCKAMPDWITLKDVEAVLLKVLRRVRDKYSNSKVSREQFVTQNTKKFDQEYVMQDSCGKGSFGECFWVSHRVSKMRRVCKRILKEETNVPAEEVQSELEILKRLDHPNVLRVFEWFEQEDSFLLVLEAAEGGDLRRLLLKERQQHCDFPEAHPHPALQEAPVRALLEQAMQGLAYCHSTNIIHRDIKPANMLLASADMAKPRLLLADFGVAEIFQEQASSGAIKGSLAYMAPEVFANEVCPLSDVWAMGIVAFELLSGERPYNAENPMAMYVQLRKAECNVEPVRNAASEEAV</sequence>
<evidence type="ECO:0000256" key="11">
    <source>
        <dbReference type="ARBA" id="ARBA00024334"/>
    </source>
</evidence>
<dbReference type="Proteomes" id="UP001178507">
    <property type="component" value="Unassembled WGS sequence"/>
</dbReference>
<gene>
    <name evidence="19" type="ORF">EVOR1521_LOCUS2562</name>
</gene>
<proteinExistence type="inferred from homology"/>
<keyword evidence="8" id="KW-0418">Kinase</keyword>
<reference evidence="19" key="1">
    <citation type="submission" date="2023-08" db="EMBL/GenBank/DDBJ databases">
        <authorList>
            <person name="Chen Y."/>
            <person name="Shah S."/>
            <person name="Dougan E. K."/>
            <person name="Thang M."/>
            <person name="Chan C."/>
        </authorList>
    </citation>
    <scope>NUCLEOTIDE SEQUENCE</scope>
</reference>
<dbReference type="PROSITE" id="PS00108">
    <property type="entry name" value="PROTEIN_KINASE_ST"/>
    <property type="match status" value="1"/>
</dbReference>
<dbReference type="SMART" id="SM00220">
    <property type="entry name" value="S_TKc"/>
    <property type="match status" value="1"/>
</dbReference>
<dbReference type="GO" id="GO:0004674">
    <property type="term" value="F:protein serine/threonine kinase activity"/>
    <property type="evidence" value="ECO:0007669"/>
    <property type="project" value="UniProtKB-KW"/>
</dbReference>
<dbReference type="GO" id="GO:0046872">
    <property type="term" value="F:metal ion binding"/>
    <property type="evidence" value="ECO:0007669"/>
    <property type="project" value="UniProtKB-KW"/>
</dbReference>
<feature type="binding site" evidence="15">
    <location>
        <position position="348"/>
    </location>
    <ligand>
        <name>ATP</name>
        <dbReference type="ChEBI" id="CHEBI:30616"/>
    </ligand>
</feature>
<keyword evidence="6" id="KW-0677">Repeat</keyword>
<dbReference type="PANTHER" id="PTHR24350">
    <property type="entry name" value="SERINE/THREONINE-PROTEIN KINASE IAL-RELATED"/>
    <property type="match status" value="1"/>
</dbReference>
<dbReference type="InterPro" id="IPR008271">
    <property type="entry name" value="Ser/Thr_kinase_AS"/>
</dbReference>
<keyword evidence="4" id="KW-0808">Transferase</keyword>
<dbReference type="SUPFAM" id="SSF56112">
    <property type="entry name" value="Protein kinase-like (PK-like)"/>
    <property type="match status" value="1"/>
</dbReference>
<evidence type="ECO:0000256" key="5">
    <source>
        <dbReference type="ARBA" id="ARBA00022723"/>
    </source>
</evidence>
<evidence type="ECO:0000256" key="6">
    <source>
        <dbReference type="ARBA" id="ARBA00022737"/>
    </source>
</evidence>
<comment type="similarity">
    <text evidence="11">Belongs to the protein kinase superfamily. Ser/Thr protein kinase family. CDPK subfamily.</text>
</comment>
<dbReference type="Gene3D" id="1.10.510.10">
    <property type="entry name" value="Transferase(Phosphotransferase) domain 1"/>
    <property type="match status" value="1"/>
</dbReference>
<dbReference type="AlphaFoldDB" id="A0AA36HNP2"/>
<comment type="catalytic activity">
    <reaction evidence="13">
        <text>L-seryl-[protein] + ATP = O-phospho-L-seryl-[protein] + ADP + H(+)</text>
        <dbReference type="Rhea" id="RHEA:17989"/>
        <dbReference type="Rhea" id="RHEA-COMP:9863"/>
        <dbReference type="Rhea" id="RHEA-COMP:11604"/>
        <dbReference type="ChEBI" id="CHEBI:15378"/>
        <dbReference type="ChEBI" id="CHEBI:29999"/>
        <dbReference type="ChEBI" id="CHEBI:30616"/>
        <dbReference type="ChEBI" id="CHEBI:83421"/>
        <dbReference type="ChEBI" id="CHEBI:456216"/>
        <dbReference type="EC" id="2.7.11.1"/>
    </reaction>
</comment>
<dbReference type="Pfam" id="PF00069">
    <property type="entry name" value="Pkinase"/>
    <property type="match status" value="1"/>
</dbReference>
<dbReference type="FunFam" id="3.30.200.20:FF:000315">
    <property type="entry name" value="Calcium-dependent protein kinase 3"/>
    <property type="match status" value="1"/>
</dbReference>
<feature type="binding site" evidence="15">
    <location>
        <position position="221"/>
    </location>
    <ligand>
        <name>ATP</name>
        <dbReference type="ChEBI" id="CHEBI:30616"/>
    </ligand>
</feature>
<evidence type="ECO:0000313" key="20">
    <source>
        <dbReference type="Proteomes" id="UP001178507"/>
    </source>
</evidence>
<dbReference type="InterPro" id="IPR030616">
    <property type="entry name" value="Aur-like"/>
</dbReference>
<evidence type="ECO:0000256" key="7">
    <source>
        <dbReference type="ARBA" id="ARBA00022741"/>
    </source>
</evidence>
<keyword evidence="3" id="KW-0723">Serine/threonine-protein kinase</keyword>
<accession>A0AA36HNP2</accession>
<keyword evidence="7 15" id="KW-0547">Nucleotide-binding</keyword>
<name>A0AA36HNP2_9DINO</name>
<feature type="non-terminal residue" evidence="19">
    <location>
        <position position="1"/>
    </location>
</feature>
<feature type="cross-link" description="Glycyl lysine isopeptide (Lys-Gly) (interchain with G-Cter in SUMO2)" evidence="16">
    <location>
        <position position="328"/>
    </location>
</feature>
<evidence type="ECO:0000256" key="1">
    <source>
        <dbReference type="ARBA" id="ARBA00001946"/>
    </source>
</evidence>
<organism evidence="19 20">
    <name type="scientific">Effrenium voratum</name>
    <dbReference type="NCBI Taxonomy" id="2562239"/>
    <lineage>
        <taxon>Eukaryota</taxon>
        <taxon>Sar</taxon>
        <taxon>Alveolata</taxon>
        <taxon>Dinophyceae</taxon>
        <taxon>Suessiales</taxon>
        <taxon>Symbiodiniaceae</taxon>
        <taxon>Effrenium</taxon>
    </lineage>
</organism>
<evidence type="ECO:0000256" key="2">
    <source>
        <dbReference type="ARBA" id="ARBA00012513"/>
    </source>
</evidence>
<evidence type="ECO:0000256" key="14">
    <source>
        <dbReference type="PIRSR" id="PIRSR630616-1"/>
    </source>
</evidence>
<feature type="region of interest" description="Disordered" evidence="17">
    <location>
        <begin position="1"/>
        <end position="23"/>
    </location>
</feature>
<protein>
    <recommendedName>
        <fullName evidence="2">non-specific serine/threonine protein kinase</fullName>
        <ecNumber evidence="2">2.7.11.1</ecNumber>
    </recommendedName>
</protein>
<feature type="binding site" evidence="15">
    <location>
        <begin position="268"/>
        <end position="270"/>
    </location>
    <ligand>
        <name>ATP</name>
        <dbReference type="ChEBI" id="CHEBI:30616"/>
    </ligand>
</feature>